<protein>
    <recommendedName>
        <fullName evidence="6">RBR-type E3 ubiquitin transferase</fullName>
        <ecNumber evidence="6">2.3.2.31</ecNumber>
    </recommendedName>
</protein>
<comment type="cofactor">
    <cofactor evidence="2">
        <name>Zn(2+)</name>
        <dbReference type="ChEBI" id="CHEBI:29105"/>
    </cofactor>
</comment>
<evidence type="ECO:0000256" key="9">
    <source>
        <dbReference type="ARBA" id="ARBA00022737"/>
    </source>
</evidence>
<proteinExistence type="inferred from homology"/>
<dbReference type="Gene3D" id="3.30.40.10">
    <property type="entry name" value="Zinc/RING finger domain, C3HC4 (zinc finger)"/>
    <property type="match status" value="1"/>
</dbReference>
<evidence type="ECO:0000313" key="17">
    <source>
        <dbReference type="RefSeq" id="XP_022140711.1"/>
    </source>
</evidence>
<dbReference type="GO" id="GO:0003676">
    <property type="term" value="F:nucleic acid binding"/>
    <property type="evidence" value="ECO:0007669"/>
    <property type="project" value="InterPro"/>
</dbReference>
<comment type="similarity">
    <text evidence="5">Belongs to the RBR family. Ariadne subfamily.</text>
</comment>
<feature type="domain" description="RING-type" evidence="15">
    <location>
        <begin position="311"/>
        <end position="540"/>
    </location>
</feature>
<dbReference type="InterPro" id="IPR013083">
    <property type="entry name" value="Znf_RING/FYVE/PHD"/>
</dbReference>
<keyword evidence="11" id="KW-0833">Ubl conjugation pathway</keyword>
<evidence type="ECO:0000256" key="11">
    <source>
        <dbReference type="ARBA" id="ARBA00022786"/>
    </source>
</evidence>
<dbReference type="FunFam" id="3.30.420.10:FF:000076">
    <property type="entry name" value="RBR-type E3 ubiquitin transferase"/>
    <property type="match status" value="1"/>
</dbReference>
<dbReference type="InterPro" id="IPR044066">
    <property type="entry name" value="TRIAD_supradom"/>
</dbReference>
<comment type="catalytic activity">
    <reaction evidence="1">
        <text>[E2 ubiquitin-conjugating enzyme]-S-ubiquitinyl-L-cysteine + [acceptor protein]-L-lysine = [E2 ubiquitin-conjugating enzyme]-L-cysteine + [acceptor protein]-N(6)-ubiquitinyl-L-lysine.</text>
        <dbReference type="EC" id="2.3.2.31"/>
    </reaction>
</comment>
<keyword evidence="9" id="KW-0677">Repeat</keyword>
<keyword evidence="16" id="KW-1185">Reference proteome</keyword>
<keyword evidence="12" id="KW-0862">Zinc</keyword>
<keyword evidence="8" id="KW-0479">Metal-binding</keyword>
<comment type="function">
    <text evidence="3">Might act as an E3 ubiquitin-protein ligase, or as part of E3 complex, which accepts ubiquitin from specific E2 ubiquitin-conjugating enzymes and then transfers it to substrates.</text>
</comment>
<dbReference type="PROSITE" id="PS50089">
    <property type="entry name" value="ZF_RING_2"/>
    <property type="match status" value="2"/>
</dbReference>
<keyword evidence="10 13" id="KW-0863">Zinc-finger</keyword>
<gene>
    <name evidence="17" type="primary">LOC111011310</name>
</gene>
<dbReference type="CDD" id="cd22582">
    <property type="entry name" value="BRcat_RBR_unk"/>
    <property type="match status" value="1"/>
</dbReference>
<dbReference type="RefSeq" id="XP_022140711.1">
    <property type="nucleotide sequence ID" value="XM_022285019.1"/>
</dbReference>
<dbReference type="PROSITE" id="PS51873">
    <property type="entry name" value="TRIAD"/>
    <property type="match status" value="1"/>
</dbReference>
<dbReference type="PANTHER" id="PTHR11685">
    <property type="entry name" value="RBR FAMILY RING FINGER AND IBR DOMAIN-CONTAINING"/>
    <property type="match status" value="1"/>
</dbReference>
<dbReference type="InterPro" id="IPR002867">
    <property type="entry name" value="IBR_dom"/>
</dbReference>
<evidence type="ECO:0000256" key="4">
    <source>
        <dbReference type="ARBA" id="ARBA00004906"/>
    </source>
</evidence>
<dbReference type="InterPro" id="IPR002156">
    <property type="entry name" value="RNaseH_domain"/>
</dbReference>
<dbReference type="Gene3D" id="3.30.420.10">
    <property type="entry name" value="Ribonuclease H-like superfamily/Ribonuclease H"/>
    <property type="match status" value="1"/>
</dbReference>
<evidence type="ECO:0000256" key="10">
    <source>
        <dbReference type="ARBA" id="ARBA00022771"/>
    </source>
</evidence>
<evidence type="ECO:0000256" key="6">
    <source>
        <dbReference type="ARBA" id="ARBA00012251"/>
    </source>
</evidence>
<organism evidence="16 17">
    <name type="scientific">Momordica charantia</name>
    <name type="common">Bitter gourd</name>
    <name type="synonym">Balsam pear</name>
    <dbReference type="NCBI Taxonomy" id="3673"/>
    <lineage>
        <taxon>Eukaryota</taxon>
        <taxon>Viridiplantae</taxon>
        <taxon>Streptophyta</taxon>
        <taxon>Embryophyta</taxon>
        <taxon>Tracheophyta</taxon>
        <taxon>Spermatophyta</taxon>
        <taxon>Magnoliopsida</taxon>
        <taxon>eudicotyledons</taxon>
        <taxon>Gunneridae</taxon>
        <taxon>Pentapetalae</taxon>
        <taxon>rosids</taxon>
        <taxon>fabids</taxon>
        <taxon>Cucurbitales</taxon>
        <taxon>Cucurbitaceae</taxon>
        <taxon>Momordiceae</taxon>
        <taxon>Momordica</taxon>
    </lineage>
</organism>
<evidence type="ECO:0000313" key="16">
    <source>
        <dbReference type="Proteomes" id="UP000504603"/>
    </source>
</evidence>
<comment type="pathway">
    <text evidence="4">Protein modification; protein ubiquitination.</text>
</comment>
<dbReference type="SUPFAM" id="SSF57850">
    <property type="entry name" value="RING/U-box"/>
    <property type="match status" value="3"/>
</dbReference>
<evidence type="ECO:0000256" key="5">
    <source>
        <dbReference type="ARBA" id="ARBA00005884"/>
    </source>
</evidence>
<evidence type="ECO:0000256" key="3">
    <source>
        <dbReference type="ARBA" id="ARBA00003976"/>
    </source>
</evidence>
<dbReference type="PROSITE" id="PS00518">
    <property type="entry name" value="ZF_RING_1"/>
    <property type="match status" value="1"/>
</dbReference>
<dbReference type="EC" id="2.3.2.31" evidence="6"/>
<evidence type="ECO:0000259" key="15">
    <source>
        <dbReference type="PROSITE" id="PS51873"/>
    </source>
</evidence>
<feature type="domain" description="RING-type" evidence="14">
    <location>
        <begin position="483"/>
        <end position="526"/>
    </location>
</feature>
<evidence type="ECO:0000256" key="2">
    <source>
        <dbReference type="ARBA" id="ARBA00001947"/>
    </source>
</evidence>
<dbReference type="AlphaFoldDB" id="A0A6J1CGV8"/>
<evidence type="ECO:0000256" key="13">
    <source>
        <dbReference type="PROSITE-ProRule" id="PRU00175"/>
    </source>
</evidence>
<dbReference type="UniPathway" id="UPA00143"/>
<dbReference type="InterPro" id="IPR031127">
    <property type="entry name" value="E3_UB_ligase_RBR"/>
</dbReference>
<dbReference type="CDD" id="cd22584">
    <property type="entry name" value="Rcat_RBR_unk"/>
    <property type="match status" value="1"/>
</dbReference>
<dbReference type="GO" id="GO:0016567">
    <property type="term" value="P:protein ubiquitination"/>
    <property type="evidence" value="ECO:0007669"/>
    <property type="project" value="UniProtKB-UniPathway"/>
</dbReference>
<evidence type="ECO:0000256" key="8">
    <source>
        <dbReference type="ARBA" id="ARBA00022723"/>
    </source>
</evidence>
<dbReference type="GO" id="GO:0004523">
    <property type="term" value="F:RNA-DNA hybrid ribonuclease activity"/>
    <property type="evidence" value="ECO:0007669"/>
    <property type="project" value="InterPro"/>
</dbReference>
<evidence type="ECO:0000256" key="12">
    <source>
        <dbReference type="ARBA" id="ARBA00022833"/>
    </source>
</evidence>
<dbReference type="Pfam" id="PF13456">
    <property type="entry name" value="RVT_3"/>
    <property type="match status" value="1"/>
</dbReference>
<dbReference type="GeneID" id="111011310"/>
<dbReference type="InterPro" id="IPR017907">
    <property type="entry name" value="Znf_RING_CS"/>
</dbReference>
<dbReference type="InterPro" id="IPR001841">
    <property type="entry name" value="Znf_RING"/>
</dbReference>
<dbReference type="FunFam" id="1.20.120.1750:FF:000019">
    <property type="entry name" value="RBR-type E3 ubiquitin transferase"/>
    <property type="match status" value="1"/>
</dbReference>
<dbReference type="GO" id="GO:0061630">
    <property type="term" value="F:ubiquitin protein ligase activity"/>
    <property type="evidence" value="ECO:0007669"/>
    <property type="project" value="UniProtKB-EC"/>
</dbReference>
<dbReference type="FunFam" id="3.30.40.10:FF:000230">
    <property type="entry name" value="RBR-type E3 ubiquitin transferase"/>
    <property type="match status" value="1"/>
</dbReference>
<keyword evidence="7" id="KW-0808">Transferase</keyword>
<reference evidence="17" key="1">
    <citation type="submission" date="2025-08" db="UniProtKB">
        <authorList>
            <consortium name="RefSeq"/>
        </authorList>
    </citation>
    <scope>IDENTIFICATION</scope>
    <source>
        <strain evidence="17">OHB3-1</strain>
    </source>
</reference>
<sequence>MSTPADPPSPFYDCEDLSAIKMEQFRELMDALALDSDLDFAYHLQLEEALAASLASQAPASSSSSILRSELQEFERDDDFSGIGSLHAQDVAKSDQIFQDWLQCQFEMRRTGGELHRRIHDHGFAREIFNIRDDDWSECGDTFQKPFGEGSSKGVENQGFSSLYFKGLVSEEGIGNERRAVVGIGVAICDPEDKLVFEMKKPLIGNERSKIVAEVKALIEGLNAAMGLKLKRLRFYCDYYPLYQFVTGKWPPKQRKIAVLLSQVTHLQICFDSCKPKLVARHDIKFAFKLARDAIVTEITRTEGPALKKKLNEACVICLEDCDVNRMFAVDGCLHRYCFSCMKQHVEVKLLQGLVPKCPHDGCKFDLNVDSCAKFLTPKDMATMRQRIKEASIPVSEKVYCPYPKCSALMTKDEVLEYTRDVLGGANQSGVRKCMKCHGLFCINCKVPWHNRVSCNDYKRSNNPASEDVKLKSLASTNLWRQCVKCNHMIELAEGCYHMTCRCGHEFCYKCGGEWKDKKATCSCPLWAEDRIWYNDNNRDFDDDDIYTDEEEEEFYDSDDECYYI</sequence>
<dbReference type="SMART" id="SM00647">
    <property type="entry name" value="IBR"/>
    <property type="match status" value="2"/>
</dbReference>
<dbReference type="GO" id="GO:0008270">
    <property type="term" value="F:zinc ion binding"/>
    <property type="evidence" value="ECO:0007669"/>
    <property type="project" value="UniProtKB-KW"/>
</dbReference>
<accession>A0A6J1CGV8</accession>
<dbReference type="OrthoDB" id="9977870at2759"/>
<dbReference type="KEGG" id="mcha:111011310"/>
<name>A0A6J1CGV8_MOMCH</name>
<evidence type="ECO:0000259" key="14">
    <source>
        <dbReference type="PROSITE" id="PS50089"/>
    </source>
</evidence>
<dbReference type="SMART" id="SM00184">
    <property type="entry name" value="RING"/>
    <property type="match status" value="2"/>
</dbReference>
<dbReference type="Gene3D" id="1.20.120.1750">
    <property type="match status" value="1"/>
</dbReference>
<dbReference type="InterPro" id="IPR036397">
    <property type="entry name" value="RNaseH_sf"/>
</dbReference>
<evidence type="ECO:0000256" key="7">
    <source>
        <dbReference type="ARBA" id="ARBA00022679"/>
    </source>
</evidence>
<dbReference type="Proteomes" id="UP000504603">
    <property type="component" value="Unplaced"/>
</dbReference>
<dbReference type="Pfam" id="PF01485">
    <property type="entry name" value="IBR"/>
    <property type="match status" value="2"/>
</dbReference>
<feature type="domain" description="RING-type" evidence="14">
    <location>
        <begin position="315"/>
        <end position="361"/>
    </location>
</feature>
<evidence type="ECO:0000256" key="1">
    <source>
        <dbReference type="ARBA" id="ARBA00001798"/>
    </source>
</evidence>